<evidence type="ECO:0000313" key="1">
    <source>
        <dbReference type="EMBL" id="CEO97938.1"/>
    </source>
</evidence>
<gene>
    <name evidence="1" type="ORF">PBRA_006052</name>
    <name evidence="2" type="ORF">PLBR_LOCUS5368</name>
</gene>
<dbReference type="Proteomes" id="UP000290189">
    <property type="component" value="Unassembled WGS sequence"/>
</dbReference>
<name>A0A0G4IRC6_PLABS</name>
<dbReference type="OrthoDB" id="2017405at2759"/>
<dbReference type="PANTHER" id="PTHR28052">
    <property type="entry name" value="UPF0545 PROTEIN C22ORF39"/>
    <property type="match status" value="1"/>
</dbReference>
<dbReference type="Pfam" id="PF11326">
    <property type="entry name" value="PANTS-like"/>
    <property type="match status" value="1"/>
</dbReference>
<dbReference type="EMBL" id="OVEO01000009">
    <property type="protein sequence ID" value="SPQ98153.1"/>
    <property type="molecule type" value="Genomic_DNA"/>
</dbReference>
<dbReference type="Proteomes" id="UP000039324">
    <property type="component" value="Unassembled WGS sequence"/>
</dbReference>
<evidence type="ECO:0000313" key="3">
    <source>
        <dbReference type="Proteomes" id="UP000039324"/>
    </source>
</evidence>
<reference evidence="1 3" key="1">
    <citation type="submission" date="2015-02" db="EMBL/GenBank/DDBJ databases">
        <authorList>
            <person name="Chooi Y.-H."/>
        </authorList>
    </citation>
    <scope>NUCLEOTIDE SEQUENCE [LARGE SCALE GENOMIC DNA]</scope>
    <source>
        <strain evidence="1">E3</strain>
    </source>
</reference>
<evidence type="ECO:0000313" key="4">
    <source>
        <dbReference type="Proteomes" id="UP000290189"/>
    </source>
</evidence>
<organism evidence="1 3">
    <name type="scientific">Plasmodiophora brassicae</name>
    <name type="common">Clubroot disease agent</name>
    <dbReference type="NCBI Taxonomy" id="37360"/>
    <lineage>
        <taxon>Eukaryota</taxon>
        <taxon>Sar</taxon>
        <taxon>Rhizaria</taxon>
        <taxon>Endomyxa</taxon>
        <taxon>Phytomyxea</taxon>
        <taxon>Plasmodiophorida</taxon>
        <taxon>Plasmodiophoridae</taxon>
        <taxon>Plasmodiophora</taxon>
    </lineage>
</organism>
<evidence type="ECO:0000313" key="2">
    <source>
        <dbReference type="EMBL" id="SPQ98153.1"/>
    </source>
</evidence>
<accession>A0A0G4IRC6</accession>
<keyword evidence="2" id="KW-0496">Mitochondrion</keyword>
<dbReference type="InterPro" id="IPR021475">
    <property type="entry name" value="Pants/Emi1-like"/>
</dbReference>
<sequence length="101" mass="12180">MASWNWNPDNDPRKLDCMKALDQLYSCYTPRHQFQQMYVHGQTDTCYRQLHEMMTCLRLKLTKYDDAKALLQRAYPERDPGVVPEHVWEFRTEPPAQFRDI</sequence>
<keyword evidence="3" id="KW-1185">Reference proteome</keyword>
<dbReference type="PANTHER" id="PTHR28052:SF1">
    <property type="entry name" value="UPF0545 PROTEIN C22ORF39"/>
    <property type="match status" value="1"/>
</dbReference>
<protein>
    <submittedName>
        <fullName evidence="1">Uncharacterized protein</fullName>
    </submittedName>
</protein>
<geneLocation type="mitochondrion" evidence="2"/>
<dbReference type="OMA" id="LSCTTCF"/>
<proteinExistence type="predicted"/>
<dbReference type="EMBL" id="CDSF01000081">
    <property type="protein sequence ID" value="CEO97938.1"/>
    <property type="molecule type" value="Genomic_DNA"/>
</dbReference>
<reference evidence="2 4" key="2">
    <citation type="submission" date="2018-03" db="EMBL/GenBank/DDBJ databases">
        <authorList>
            <person name="Fogelqvist J."/>
        </authorList>
    </citation>
    <scope>NUCLEOTIDE SEQUENCE [LARGE SCALE GENOMIC DNA]</scope>
</reference>
<dbReference type="AlphaFoldDB" id="A0A0G4IRC6"/>